<dbReference type="GO" id="GO:0008289">
    <property type="term" value="F:lipid binding"/>
    <property type="evidence" value="ECO:0007669"/>
    <property type="project" value="UniProtKB-KW"/>
</dbReference>
<reference evidence="3" key="1">
    <citation type="submission" date="2016-11" db="EMBL/GenBank/DDBJ databases">
        <authorList>
            <person name="Varghese N."/>
            <person name="Submissions S."/>
        </authorList>
    </citation>
    <scope>NUCLEOTIDE SEQUENCE [LARGE SCALE GENOMIC DNA]</scope>
    <source>
        <strain evidence="3">DSM 15449</strain>
    </source>
</reference>
<evidence type="ECO:0000256" key="1">
    <source>
        <dbReference type="ARBA" id="ARBA00023121"/>
    </source>
</evidence>
<dbReference type="Proteomes" id="UP000183954">
    <property type="component" value="Unassembled WGS sequence"/>
</dbReference>
<name>A0A1M5YQR3_9FIRM</name>
<dbReference type="NCBIfam" id="TIGR00762">
    <property type="entry name" value="DegV"/>
    <property type="match status" value="1"/>
</dbReference>
<keyword evidence="1" id="KW-0446">Lipid-binding</keyword>
<dbReference type="AlphaFoldDB" id="A0A1M5YQR3"/>
<dbReference type="SUPFAM" id="SSF82549">
    <property type="entry name" value="DAK1/DegV-like"/>
    <property type="match status" value="1"/>
</dbReference>
<dbReference type="Pfam" id="PF02645">
    <property type="entry name" value="DegV"/>
    <property type="match status" value="1"/>
</dbReference>
<dbReference type="OrthoDB" id="9780216at2"/>
<sequence length="286" mass="31406">MAVQILTDSTSYLPEDTRKELNIRMVSLNLSFGNDSMREIDIDNKTFYTMMDAKGIPTSSQPSVGEMYQEMISAIEMGDSLCCIFLSSDMSGTVSTGQIVKAMVLEKYENAQIEIVDSRSNCMQLGFAVVLAARAAKAGKTLEQVKEAALENIKRSRFLFIPENLEYLKKGGRIGGASALIGNLFKIIPILTVEDGKTTVLTKVRTKNNAVKAMVDRMMLDVSLYGLGEIVVLHINCFDEAIELAKIIKENLKVDIDVMDIGPVIGLHVGPGAIAIAYYTENAMRE</sequence>
<dbReference type="STRING" id="1121420.SAMN02746098_02669"/>
<dbReference type="Gene3D" id="3.30.1180.10">
    <property type="match status" value="1"/>
</dbReference>
<evidence type="ECO:0000313" key="2">
    <source>
        <dbReference type="EMBL" id="SHI14425.1"/>
    </source>
</evidence>
<dbReference type="PROSITE" id="PS51482">
    <property type="entry name" value="DEGV"/>
    <property type="match status" value="1"/>
</dbReference>
<proteinExistence type="predicted"/>
<keyword evidence="3" id="KW-1185">Reference proteome</keyword>
<gene>
    <name evidence="2" type="ORF">SAMN02746098_02669</name>
</gene>
<dbReference type="InterPro" id="IPR043168">
    <property type="entry name" value="DegV_C"/>
</dbReference>
<dbReference type="PANTHER" id="PTHR33434:SF2">
    <property type="entry name" value="FATTY ACID-BINDING PROTEIN TM_1468"/>
    <property type="match status" value="1"/>
</dbReference>
<dbReference type="PANTHER" id="PTHR33434">
    <property type="entry name" value="DEGV DOMAIN-CONTAINING PROTEIN DR_1986-RELATED"/>
    <property type="match status" value="1"/>
</dbReference>
<dbReference type="InterPro" id="IPR050270">
    <property type="entry name" value="DegV_domain_contain"/>
</dbReference>
<dbReference type="EMBL" id="FQXJ01000008">
    <property type="protein sequence ID" value="SHI14425.1"/>
    <property type="molecule type" value="Genomic_DNA"/>
</dbReference>
<evidence type="ECO:0000313" key="3">
    <source>
        <dbReference type="Proteomes" id="UP000183954"/>
    </source>
</evidence>
<accession>A0A1M5YQR3</accession>
<dbReference type="InterPro" id="IPR003797">
    <property type="entry name" value="DegV"/>
</dbReference>
<dbReference type="RefSeq" id="WP_073030214.1">
    <property type="nucleotide sequence ID" value="NZ_FQXJ01000008.1"/>
</dbReference>
<dbReference type="Gene3D" id="3.40.50.10170">
    <property type="match status" value="1"/>
</dbReference>
<organism evidence="2 3">
    <name type="scientific">Desulfosporosinus lacus DSM 15449</name>
    <dbReference type="NCBI Taxonomy" id="1121420"/>
    <lineage>
        <taxon>Bacteria</taxon>
        <taxon>Bacillati</taxon>
        <taxon>Bacillota</taxon>
        <taxon>Clostridia</taxon>
        <taxon>Eubacteriales</taxon>
        <taxon>Desulfitobacteriaceae</taxon>
        <taxon>Desulfosporosinus</taxon>
    </lineage>
</organism>
<protein>
    <submittedName>
        <fullName evidence="2">EDD domain protein, DegV family</fullName>
    </submittedName>
</protein>